<dbReference type="PANTHER" id="PTHR33993">
    <property type="entry name" value="GLYOXALASE-RELATED"/>
    <property type="match status" value="1"/>
</dbReference>
<dbReference type="SUPFAM" id="SSF54593">
    <property type="entry name" value="Glyoxalase/Bleomycin resistance protein/Dihydroxybiphenyl dioxygenase"/>
    <property type="match status" value="1"/>
</dbReference>
<dbReference type="InterPro" id="IPR004360">
    <property type="entry name" value="Glyas_Fos-R_dOase_dom"/>
</dbReference>
<dbReference type="OrthoDB" id="9793039at2"/>
<dbReference type="EMBL" id="SDWW01000006">
    <property type="protein sequence ID" value="RYV52291.1"/>
    <property type="molecule type" value="Genomic_DNA"/>
</dbReference>
<dbReference type="InterPro" id="IPR029068">
    <property type="entry name" value="Glyas_Bleomycin-R_OHBP_Dase"/>
</dbReference>
<dbReference type="Pfam" id="PF00903">
    <property type="entry name" value="Glyoxalase"/>
    <property type="match status" value="1"/>
</dbReference>
<feature type="domain" description="VOC" evidence="1">
    <location>
        <begin position="3"/>
        <end position="131"/>
    </location>
</feature>
<dbReference type="AlphaFoldDB" id="A0A4Q5N777"/>
<dbReference type="Gene3D" id="3.10.180.10">
    <property type="entry name" value="2,3-Dihydroxybiphenyl 1,2-Dioxygenase, domain 1"/>
    <property type="match status" value="1"/>
</dbReference>
<gene>
    <name evidence="2" type="ORF">EUA98_03515</name>
</gene>
<dbReference type="CDD" id="cd07247">
    <property type="entry name" value="SgaA_N_like"/>
    <property type="match status" value="1"/>
</dbReference>
<evidence type="ECO:0000313" key="3">
    <source>
        <dbReference type="Proteomes" id="UP000293764"/>
    </source>
</evidence>
<dbReference type="PANTHER" id="PTHR33993:SF2">
    <property type="entry name" value="VOC DOMAIN-CONTAINING PROTEIN"/>
    <property type="match status" value="1"/>
</dbReference>
<sequence>MPRPVHFEIHATDPDAVRTFYESVFGWRFEQWGDIPYWLVSTGDGDPMSGVPSSEPGIDGGLVQRAADRPAEGQPVNAFVITVDVPDCAAYVDKAVAAGATVALPLAATPGVGWLAYVKDPDGNLLGLMQADPTAA</sequence>
<dbReference type="InterPro" id="IPR037523">
    <property type="entry name" value="VOC_core"/>
</dbReference>
<accession>A0A4Q5N777</accession>
<proteinExistence type="predicted"/>
<organism evidence="2 3">
    <name type="scientific">Pengzhenrongella frigida</name>
    <dbReference type="NCBI Taxonomy" id="1259133"/>
    <lineage>
        <taxon>Bacteria</taxon>
        <taxon>Bacillati</taxon>
        <taxon>Actinomycetota</taxon>
        <taxon>Actinomycetes</taxon>
        <taxon>Micrococcales</taxon>
        <taxon>Pengzhenrongella</taxon>
    </lineage>
</organism>
<name>A0A4Q5N777_9MICO</name>
<comment type="caution">
    <text evidence="2">The sequence shown here is derived from an EMBL/GenBank/DDBJ whole genome shotgun (WGS) entry which is preliminary data.</text>
</comment>
<evidence type="ECO:0000259" key="1">
    <source>
        <dbReference type="PROSITE" id="PS51819"/>
    </source>
</evidence>
<dbReference type="Proteomes" id="UP000293764">
    <property type="component" value="Unassembled WGS sequence"/>
</dbReference>
<keyword evidence="3" id="KW-1185">Reference proteome</keyword>
<evidence type="ECO:0000313" key="2">
    <source>
        <dbReference type="EMBL" id="RYV52291.1"/>
    </source>
</evidence>
<reference evidence="2 3" key="1">
    <citation type="submission" date="2019-01" db="EMBL/GenBank/DDBJ databases">
        <title>Novel species of Cellulomonas.</title>
        <authorList>
            <person name="Liu Q."/>
            <person name="Xin Y.-H."/>
        </authorList>
    </citation>
    <scope>NUCLEOTIDE SEQUENCE [LARGE SCALE GENOMIC DNA]</scope>
    <source>
        <strain evidence="2 3">HLT2-17</strain>
    </source>
</reference>
<dbReference type="InterPro" id="IPR052164">
    <property type="entry name" value="Anthracycline_SecMetBiosynth"/>
</dbReference>
<dbReference type="PROSITE" id="PS51819">
    <property type="entry name" value="VOC"/>
    <property type="match status" value="1"/>
</dbReference>
<protein>
    <submittedName>
        <fullName evidence="2">VOC family protein</fullName>
    </submittedName>
</protein>
<dbReference type="RefSeq" id="WP_130101289.1">
    <property type="nucleotide sequence ID" value="NZ_SDWW01000006.1"/>
</dbReference>